<feature type="compositionally biased region" description="Basic and acidic residues" evidence="1">
    <location>
        <begin position="354"/>
        <end position="367"/>
    </location>
</feature>
<name>A0A915BVI1_PARUN</name>
<evidence type="ECO:0000313" key="3">
    <source>
        <dbReference type="WBParaSite" id="PgR061_g040_t01"/>
    </source>
</evidence>
<reference evidence="3" key="1">
    <citation type="submission" date="2022-11" db="UniProtKB">
        <authorList>
            <consortium name="WormBaseParasite"/>
        </authorList>
    </citation>
    <scope>IDENTIFICATION</scope>
</reference>
<sequence length="516" mass="57543">PSASTILWTTTIDCGFHMKASFGSRRLTRDRSVPEMFSIESILLGSGESKGAIGHLDVRLDPKRTCFSIMSIWLETTSMDVMTGVYCCSPRTHPYRRAEVLRRFLFMARQAAAEHTKGNLILFASPGMAHQSCHFDEILQAIASVDLNMAEECYIAEGGCFITFNSPLSTFRLDDIRALDIALAVRKNLLKLDKLFLEKQKYDALGQPPNDILLSTVSEPLEVRMMAKAEEIPAISIQKATSPDEDVTAWRTGHFISATNRPSKMNLHTSAGSQMRDSFIHVDNVDNMNNVIPICVSPNVEKFDNIYSLNSKQDIAAVGEINGMRNSPPKLKMSQKSGTVDKKENMPRSGKNLASERYDNDFFDKPSNETLRSASQTLEKDGKRHVALPKRNSPRISHRSKTSDATRFNSLRGDVACVTRKIPSGSQRRTIATPASLSLTTNNDDKNNKTNRVELQNNNLKQLSKGRGRIVRISTATKAKTAILKEKSCTDERKKPTGVRIMKNELKEDSLVASHF</sequence>
<dbReference type="AlphaFoldDB" id="A0A915BVI1"/>
<dbReference type="Proteomes" id="UP000887569">
    <property type="component" value="Unplaced"/>
</dbReference>
<protein>
    <submittedName>
        <fullName evidence="3">Uncharacterized protein</fullName>
    </submittedName>
</protein>
<dbReference type="WBParaSite" id="PgR061_g040_t01">
    <property type="protein sequence ID" value="PgR061_g040_t01"/>
    <property type="gene ID" value="PgR061_g040"/>
</dbReference>
<evidence type="ECO:0000256" key="1">
    <source>
        <dbReference type="SAM" id="MobiDB-lite"/>
    </source>
</evidence>
<proteinExistence type="predicted"/>
<accession>A0A915BVI1</accession>
<organism evidence="2 3">
    <name type="scientific">Parascaris univalens</name>
    <name type="common">Nematode worm</name>
    <dbReference type="NCBI Taxonomy" id="6257"/>
    <lineage>
        <taxon>Eukaryota</taxon>
        <taxon>Metazoa</taxon>
        <taxon>Ecdysozoa</taxon>
        <taxon>Nematoda</taxon>
        <taxon>Chromadorea</taxon>
        <taxon>Rhabditida</taxon>
        <taxon>Spirurina</taxon>
        <taxon>Ascaridomorpha</taxon>
        <taxon>Ascaridoidea</taxon>
        <taxon>Ascarididae</taxon>
        <taxon>Parascaris</taxon>
    </lineage>
</organism>
<feature type="compositionally biased region" description="Polar residues" evidence="1">
    <location>
        <begin position="368"/>
        <end position="377"/>
    </location>
</feature>
<evidence type="ECO:0000313" key="2">
    <source>
        <dbReference type="Proteomes" id="UP000887569"/>
    </source>
</evidence>
<keyword evidence="2" id="KW-1185">Reference proteome</keyword>
<feature type="region of interest" description="Disordered" evidence="1">
    <location>
        <begin position="322"/>
        <end position="385"/>
    </location>
</feature>